<evidence type="ECO:0000313" key="1">
    <source>
        <dbReference type="EMBL" id="MPC56990.1"/>
    </source>
</evidence>
<proteinExistence type="predicted"/>
<reference evidence="1 2" key="1">
    <citation type="submission" date="2019-05" db="EMBL/GenBank/DDBJ databases">
        <title>Another draft genome of Portunus trituberculatus and its Hox gene families provides insights of decapod evolution.</title>
        <authorList>
            <person name="Jeong J.-H."/>
            <person name="Song I."/>
            <person name="Kim S."/>
            <person name="Choi T."/>
            <person name="Kim D."/>
            <person name="Ryu S."/>
            <person name="Kim W."/>
        </authorList>
    </citation>
    <scope>NUCLEOTIDE SEQUENCE [LARGE SCALE GENOMIC DNA]</scope>
    <source>
        <tissue evidence="1">Muscle</tissue>
    </source>
</reference>
<dbReference type="AlphaFoldDB" id="A0A5B7G9P6"/>
<dbReference type="Proteomes" id="UP000324222">
    <property type="component" value="Unassembled WGS sequence"/>
</dbReference>
<sequence length="74" mass="8428">MLRSGCSFEDKLNCLHTSINFFYINFGGLRSTFQSVEQHLSSTKLLFLTETQLSEATISSLFSAPSYFLYSHFS</sequence>
<protein>
    <submittedName>
        <fullName evidence="1">Uncharacterized protein</fullName>
    </submittedName>
</protein>
<organism evidence="1 2">
    <name type="scientific">Portunus trituberculatus</name>
    <name type="common">Swimming crab</name>
    <name type="synonym">Neptunus trituberculatus</name>
    <dbReference type="NCBI Taxonomy" id="210409"/>
    <lineage>
        <taxon>Eukaryota</taxon>
        <taxon>Metazoa</taxon>
        <taxon>Ecdysozoa</taxon>
        <taxon>Arthropoda</taxon>
        <taxon>Crustacea</taxon>
        <taxon>Multicrustacea</taxon>
        <taxon>Malacostraca</taxon>
        <taxon>Eumalacostraca</taxon>
        <taxon>Eucarida</taxon>
        <taxon>Decapoda</taxon>
        <taxon>Pleocyemata</taxon>
        <taxon>Brachyura</taxon>
        <taxon>Eubrachyura</taxon>
        <taxon>Portunoidea</taxon>
        <taxon>Portunidae</taxon>
        <taxon>Portuninae</taxon>
        <taxon>Portunus</taxon>
    </lineage>
</organism>
<gene>
    <name evidence="1" type="ORF">E2C01_050958</name>
</gene>
<name>A0A5B7G9P6_PORTR</name>
<evidence type="ECO:0000313" key="2">
    <source>
        <dbReference type="Proteomes" id="UP000324222"/>
    </source>
</evidence>
<accession>A0A5B7G9P6</accession>
<keyword evidence="2" id="KW-1185">Reference proteome</keyword>
<comment type="caution">
    <text evidence="1">The sequence shown here is derived from an EMBL/GenBank/DDBJ whole genome shotgun (WGS) entry which is preliminary data.</text>
</comment>
<dbReference type="EMBL" id="VSRR010014410">
    <property type="protein sequence ID" value="MPC56990.1"/>
    <property type="molecule type" value="Genomic_DNA"/>
</dbReference>